<name>A0A0F9MD39_9ZZZZ</name>
<proteinExistence type="predicted"/>
<feature type="non-terminal residue" evidence="1">
    <location>
        <position position="1"/>
    </location>
</feature>
<reference evidence="1" key="1">
    <citation type="journal article" date="2015" name="Nature">
        <title>Complex archaea that bridge the gap between prokaryotes and eukaryotes.</title>
        <authorList>
            <person name="Spang A."/>
            <person name="Saw J.H."/>
            <person name="Jorgensen S.L."/>
            <person name="Zaremba-Niedzwiedzka K."/>
            <person name="Martijn J."/>
            <person name="Lind A.E."/>
            <person name="van Eijk R."/>
            <person name="Schleper C."/>
            <person name="Guy L."/>
            <person name="Ettema T.J."/>
        </authorList>
    </citation>
    <scope>NUCLEOTIDE SEQUENCE</scope>
</reference>
<accession>A0A0F9MD39</accession>
<comment type="caution">
    <text evidence="1">The sequence shown here is derived from an EMBL/GenBank/DDBJ whole genome shotgun (WGS) entry which is preliminary data.</text>
</comment>
<protein>
    <submittedName>
        <fullName evidence="1">Uncharacterized protein</fullName>
    </submittedName>
</protein>
<sequence>MDAATLDDKRVATLDQVFNGSDDFAWVRWGA</sequence>
<evidence type="ECO:0000313" key="1">
    <source>
        <dbReference type="EMBL" id="KKM74545.1"/>
    </source>
</evidence>
<gene>
    <name evidence="1" type="ORF">LCGC14_1399340</name>
</gene>
<organism evidence="1">
    <name type="scientific">marine sediment metagenome</name>
    <dbReference type="NCBI Taxonomy" id="412755"/>
    <lineage>
        <taxon>unclassified sequences</taxon>
        <taxon>metagenomes</taxon>
        <taxon>ecological metagenomes</taxon>
    </lineage>
</organism>
<dbReference type="AlphaFoldDB" id="A0A0F9MD39"/>
<dbReference type="EMBL" id="LAZR01009125">
    <property type="protein sequence ID" value="KKM74545.1"/>
    <property type="molecule type" value="Genomic_DNA"/>
</dbReference>